<dbReference type="Pfam" id="PF02463">
    <property type="entry name" value="SMC_N"/>
    <property type="match status" value="2"/>
</dbReference>
<evidence type="ECO:0000256" key="9">
    <source>
        <dbReference type="ARBA" id="ARBA00023242"/>
    </source>
</evidence>
<dbReference type="Gene3D" id="3.30.70.1620">
    <property type="match status" value="1"/>
</dbReference>
<dbReference type="PIRSF" id="PIRSF005719">
    <property type="entry name" value="SMC"/>
    <property type="match status" value="1"/>
</dbReference>
<keyword evidence="6" id="KW-0067">ATP-binding</keyword>
<dbReference type="FunFam" id="3.40.50.300:FF:000278">
    <property type="entry name" value="Structural maintenance of chromosomes 2"/>
    <property type="match status" value="1"/>
</dbReference>
<dbReference type="GO" id="GO:0005634">
    <property type="term" value="C:nucleus"/>
    <property type="evidence" value="ECO:0007669"/>
    <property type="project" value="UniProtKB-SubCell"/>
</dbReference>
<evidence type="ECO:0000256" key="4">
    <source>
        <dbReference type="ARBA" id="ARBA00022741"/>
    </source>
</evidence>
<dbReference type="InterPro" id="IPR024704">
    <property type="entry name" value="SMC"/>
</dbReference>
<dbReference type="CDD" id="cd03273">
    <property type="entry name" value="ABC_SMC2_euk"/>
    <property type="match status" value="1"/>
</dbReference>
<evidence type="ECO:0000256" key="8">
    <source>
        <dbReference type="ARBA" id="ARBA00023067"/>
    </source>
</evidence>
<name>A0A9Q0CK73_9POAL</name>
<protein>
    <recommendedName>
        <fullName evidence="12">Structural maintenance of chromosomes protein</fullName>
    </recommendedName>
</protein>
<dbReference type="SUPFAM" id="SSF52540">
    <property type="entry name" value="P-loop containing nucleoside triphosphate hydrolases"/>
    <property type="match status" value="1"/>
</dbReference>
<dbReference type="GO" id="GO:0016887">
    <property type="term" value="F:ATP hydrolysis activity"/>
    <property type="evidence" value="ECO:0007669"/>
    <property type="project" value="InterPro"/>
</dbReference>
<keyword evidence="5" id="KW-0498">Mitosis</keyword>
<dbReference type="GO" id="GO:0030261">
    <property type="term" value="P:chromosome condensation"/>
    <property type="evidence" value="ECO:0007669"/>
    <property type="project" value="UniProtKB-KW"/>
</dbReference>
<dbReference type="InterPro" id="IPR027120">
    <property type="entry name" value="Smc2_ABC"/>
</dbReference>
<accession>A0A9Q0CK73</accession>
<evidence type="ECO:0000256" key="2">
    <source>
        <dbReference type="ARBA" id="ARBA00005231"/>
    </source>
</evidence>
<evidence type="ECO:0000256" key="12">
    <source>
        <dbReference type="PIRNR" id="PIRNR005719"/>
    </source>
</evidence>
<feature type="coiled-coil region" evidence="13">
    <location>
        <begin position="790"/>
        <end position="936"/>
    </location>
</feature>
<dbReference type="GO" id="GO:0051321">
    <property type="term" value="P:meiotic cell cycle"/>
    <property type="evidence" value="ECO:0007669"/>
    <property type="project" value="UniProtKB-KW"/>
</dbReference>
<evidence type="ECO:0000256" key="6">
    <source>
        <dbReference type="ARBA" id="ARBA00022840"/>
    </source>
</evidence>
<sequence>MYIKEICLEGFKSYATRTVVPGFDPFFNAITGLNGSGKSNILDSICFVLGITNLSNVRVGSLQELVYKQGQAGITRATVSIVFDNSDQARSPIGYEDFPEITVTRQLVVGPRSTYKINGHPAQPSRVQTLFHSVQLNVNNPHFLIMQGRITKVLNMKPPEILSMLEEAAGTRMYEMKKISALKTLEKKQNKVDEINKLLDEEILPALEKLRKEKTQYVQWANGNQELDRLRRFCAAFEFVQAERVRDSALSEVTKIKDKMEELDVSMEKLKEEISEKDKSIAEKTAEKEATMGGELKELSKNFDELEKSLVKEKSVMENQEELLNNERTIAHKILKNIEETKTSILQKEADVTKAENEAADQKQKVDDLTKKLEEHEKEFQGVLAGKSSGNEEKCLEDQLRDEKAAAGEAKSQLEQLQAKIYHSENELKAKKAQWASKQDEATAAQREFDERIKELELIKASMDSINYKEGDMEAKQKERSVLLATVQGLKDKVRVLSGGLASVHFSYHDPVKNFDRSKVKGVFAKLFQVIDSSQTTALEVAAGGSLYCVVVDSEDTGKMLIKNGNLARRTTFILLNQVPKNLISQNARKKAAEMVGRENFAKLASDLVRYGDEVKNAVAYVFGSTFVCSSSNAANKVAFHPEIRATCVSLEGDKFVPTGYLTGGSRRGGGELLQKLGALATAEKDLADNERRLAEIEATISELLVPHRKYNDLKKKLELKSYDLELFKSRVEQNEHHKLGELVKKLEDELEAAKQEEKEKQGNYDNCVSSIKKLEKLIKDHGSQRETRLKDLDKKIKSIKNEMQSASKALKEHASKIERLIMEKDAVVSELSALDEQLAASQSQIKSLSETLEKHTSKVNLIKKQFEEAKEKLQVGRKMLQECDSQLNLMNKEQQKLQHKLSDINVERKKLENEVKRMEIEQKDCSSKVDRMREKYSWIAAEKHLFGKSGTDYDFASYDPCKAREELESLQEEQSNLEKRVNKKVMAMFEKAEDEYNDLKSKKSIIENDKAKISKVIEELDEKKKETLKVTWVKVNKDFGSIFSTLLPGTMAKLEPPEGGTFLDGLEVRVAFGSVWKQSLSELSGGQRSLLALSLILALLLFKPAPLYILDEVDAALDLSHTQNIGRMIKAHFPHSQFIVVSLKEGMFNNANVIFRTKFVDGVSTVTRTVPSKQK</sequence>
<evidence type="ECO:0000256" key="1">
    <source>
        <dbReference type="ARBA" id="ARBA00004123"/>
    </source>
</evidence>
<dbReference type="InterPro" id="IPR036277">
    <property type="entry name" value="SMC_hinge_sf"/>
</dbReference>
<dbReference type="PANTHER" id="PTHR43977">
    <property type="entry name" value="STRUCTURAL MAINTENANCE OF CHROMOSOMES PROTEIN 3"/>
    <property type="match status" value="1"/>
</dbReference>
<dbReference type="EMBL" id="JAMQYH010000003">
    <property type="protein sequence ID" value="KAJ1694969.1"/>
    <property type="molecule type" value="Genomic_DNA"/>
</dbReference>
<keyword evidence="3" id="KW-0132">Cell division</keyword>
<evidence type="ECO:0000256" key="13">
    <source>
        <dbReference type="SAM" id="Coils"/>
    </source>
</evidence>
<keyword evidence="10" id="KW-0469">Meiosis</keyword>
<evidence type="ECO:0000256" key="10">
    <source>
        <dbReference type="ARBA" id="ARBA00023254"/>
    </source>
</evidence>
<keyword evidence="4" id="KW-0547">Nucleotide-binding</keyword>
<feature type="coiled-coil region" evidence="13">
    <location>
        <begin position="253"/>
        <end position="434"/>
    </location>
</feature>
<keyword evidence="7 13" id="KW-0175">Coiled coil</keyword>
<dbReference type="GO" id="GO:0051301">
    <property type="term" value="P:cell division"/>
    <property type="evidence" value="ECO:0007669"/>
    <property type="project" value="UniProtKB-KW"/>
</dbReference>
<comment type="caution">
    <text evidence="15">The sequence shown here is derived from an EMBL/GenBank/DDBJ whole genome shotgun (WGS) entry which is preliminary data.</text>
</comment>
<evidence type="ECO:0000256" key="11">
    <source>
        <dbReference type="ARBA" id="ARBA00023306"/>
    </source>
</evidence>
<dbReference type="SUPFAM" id="SSF57997">
    <property type="entry name" value="Tropomyosin"/>
    <property type="match status" value="1"/>
</dbReference>
<dbReference type="GO" id="GO:0005524">
    <property type="term" value="F:ATP binding"/>
    <property type="evidence" value="ECO:0007669"/>
    <property type="project" value="UniProtKB-KW"/>
</dbReference>
<evidence type="ECO:0000256" key="5">
    <source>
        <dbReference type="ARBA" id="ARBA00022776"/>
    </source>
</evidence>
<feature type="domain" description="SMC hinge" evidence="14">
    <location>
        <begin position="518"/>
        <end position="639"/>
    </location>
</feature>
<proteinExistence type="inferred from homology"/>
<evidence type="ECO:0000256" key="3">
    <source>
        <dbReference type="ARBA" id="ARBA00022618"/>
    </source>
</evidence>
<comment type="similarity">
    <text evidence="2">Belongs to the SMC family. SMC2 subfamily.</text>
</comment>
<dbReference type="AlphaFoldDB" id="A0A9Q0CK73"/>
<feature type="coiled-coil region" evidence="13">
    <location>
        <begin position="737"/>
        <end position="764"/>
    </location>
</feature>
<dbReference type="InterPro" id="IPR003395">
    <property type="entry name" value="RecF/RecN/SMC_N"/>
</dbReference>
<dbReference type="GO" id="GO:0005694">
    <property type="term" value="C:chromosome"/>
    <property type="evidence" value="ECO:0007669"/>
    <property type="project" value="InterPro"/>
</dbReference>
<dbReference type="Gene3D" id="3.40.50.300">
    <property type="entry name" value="P-loop containing nucleotide triphosphate hydrolases"/>
    <property type="match status" value="2"/>
</dbReference>
<organism evidence="15 16">
    <name type="scientific">Rhynchospora breviuscula</name>
    <dbReference type="NCBI Taxonomy" id="2022672"/>
    <lineage>
        <taxon>Eukaryota</taxon>
        <taxon>Viridiplantae</taxon>
        <taxon>Streptophyta</taxon>
        <taxon>Embryophyta</taxon>
        <taxon>Tracheophyta</taxon>
        <taxon>Spermatophyta</taxon>
        <taxon>Magnoliopsida</taxon>
        <taxon>Liliopsida</taxon>
        <taxon>Poales</taxon>
        <taxon>Cyperaceae</taxon>
        <taxon>Cyperoideae</taxon>
        <taxon>Rhynchosporeae</taxon>
        <taxon>Rhynchospora</taxon>
    </lineage>
</organism>
<keyword evidence="16" id="KW-1185">Reference proteome</keyword>
<dbReference type="Gene3D" id="1.20.1060.20">
    <property type="match status" value="1"/>
</dbReference>
<evidence type="ECO:0000259" key="14">
    <source>
        <dbReference type="SMART" id="SM00968"/>
    </source>
</evidence>
<dbReference type="SUPFAM" id="SSF75553">
    <property type="entry name" value="Smc hinge domain"/>
    <property type="match status" value="1"/>
</dbReference>
<reference evidence="15" key="1">
    <citation type="journal article" date="2022" name="Cell">
        <title>Repeat-based holocentromeres influence genome architecture and karyotype evolution.</title>
        <authorList>
            <person name="Hofstatter P.G."/>
            <person name="Thangavel G."/>
            <person name="Lux T."/>
            <person name="Neumann P."/>
            <person name="Vondrak T."/>
            <person name="Novak P."/>
            <person name="Zhang M."/>
            <person name="Costa L."/>
            <person name="Castellani M."/>
            <person name="Scott A."/>
            <person name="Toegelov H."/>
            <person name="Fuchs J."/>
            <person name="Mata-Sucre Y."/>
            <person name="Dias Y."/>
            <person name="Vanzela A.L.L."/>
            <person name="Huettel B."/>
            <person name="Almeida C.C.S."/>
            <person name="Simkova H."/>
            <person name="Souza G."/>
            <person name="Pedrosa-Harand A."/>
            <person name="Macas J."/>
            <person name="Mayer K.F.X."/>
            <person name="Houben A."/>
            <person name="Marques A."/>
        </authorList>
    </citation>
    <scope>NUCLEOTIDE SEQUENCE</scope>
    <source>
        <strain evidence="15">RhyBre1mFocal</strain>
    </source>
</reference>
<comment type="subcellular location">
    <subcellularLocation>
        <location evidence="1 12">Nucleus</location>
    </subcellularLocation>
</comment>
<evidence type="ECO:0000313" key="15">
    <source>
        <dbReference type="EMBL" id="KAJ1694969.1"/>
    </source>
</evidence>
<keyword evidence="9 12" id="KW-0539">Nucleus</keyword>
<feature type="coiled-coil region" evidence="13">
    <location>
        <begin position="968"/>
        <end position="1027"/>
    </location>
</feature>
<dbReference type="InterPro" id="IPR010935">
    <property type="entry name" value="SMC_hinge"/>
</dbReference>
<evidence type="ECO:0000256" key="7">
    <source>
        <dbReference type="ARBA" id="ARBA00023054"/>
    </source>
</evidence>
<dbReference type="Pfam" id="PF06470">
    <property type="entry name" value="SMC_hinge"/>
    <property type="match status" value="1"/>
</dbReference>
<dbReference type="FunFam" id="3.40.50.300:FF:000385">
    <property type="entry name" value="Structural maintenance of chromosomes 2"/>
    <property type="match status" value="1"/>
</dbReference>
<keyword evidence="8" id="KW-0226">DNA condensation</keyword>
<gene>
    <name evidence="15" type="ORF">LUZ63_011667</name>
</gene>
<dbReference type="Proteomes" id="UP001151287">
    <property type="component" value="Unassembled WGS sequence"/>
</dbReference>
<dbReference type="OrthoDB" id="10255539at2759"/>
<evidence type="ECO:0000313" key="16">
    <source>
        <dbReference type="Proteomes" id="UP001151287"/>
    </source>
</evidence>
<dbReference type="InterPro" id="IPR027417">
    <property type="entry name" value="P-loop_NTPase"/>
</dbReference>
<dbReference type="SMART" id="SM00968">
    <property type="entry name" value="SMC_hinge"/>
    <property type="match status" value="1"/>
</dbReference>
<keyword evidence="11" id="KW-0131">Cell cycle</keyword>